<dbReference type="InterPro" id="IPR017113">
    <property type="entry name" value="Antirestriction_ArdC"/>
</dbReference>
<evidence type="ECO:0000259" key="1">
    <source>
        <dbReference type="Pfam" id="PF08401"/>
    </source>
</evidence>
<dbReference type="InterPro" id="IPR013610">
    <property type="entry name" value="ArdC_N"/>
</dbReference>
<accession>A0A158IUE7</accession>
<evidence type="ECO:0000313" key="4">
    <source>
        <dbReference type="Proteomes" id="UP000054977"/>
    </source>
</evidence>
<dbReference type="AlphaFoldDB" id="A0A158IUE7"/>
<dbReference type="EMBL" id="FCNW02000044">
    <property type="protein sequence ID" value="SAL60274.1"/>
    <property type="molecule type" value="Genomic_DNA"/>
</dbReference>
<proteinExistence type="predicted"/>
<feature type="domain" description="Polyvalent protein metallopeptidase" evidence="2">
    <location>
        <begin position="160"/>
        <end position="283"/>
    </location>
</feature>
<evidence type="ECO:0000259" key="2">
    <source>
        <dbReference type="Pfam" id="PF18818"/>
    </source>
</evidence>
<dbReference type="Pfam" id="PF08401">
    <property type="entry name" value="ArdcN"/>
    <property type="match status" value="1"/>
</dbReference>
<dbReference type="PIRSF" id="PIRSF037112">
    <property type="entry name" value="Antirestriction_ArdC"/>
    <property type="match status" value="1"/>
</dbReference>
<dbReference type="InterPro" id="IPR041459">
    <property type="entry name" value="MPTase-PolyVal"/>
</dbReference>
<dbReference type="RefSeq" id="WP_087670102.1">
    <property type="nucleotide sequence ID" value="NZ_FCNW02000044.1"/>
</dbReference>
<dbReference type="Pfam" id="PF18818">
    <property type="entry name" value="MPTase-PolyVal"/>
    <property type="match status" value="1"/>
</dbReference>
<keyword evidence="4" id="KW-1185">Reference proteome</keyword>
<dbReference type="STRING" id="326474.AWB65_05436"/>
<organism evidence="3 4">
    <name type="scientific">Caballeronia humi</name>
    <dbReference type="NCBI Taxonomy" id="326474"/>
    <lineage>
        <taxon>Bacteria</taxon>
        <taxon>Pseudomonadati</taxon>
        <taxon>Pseudomonadota</taxon>
        <taxon>Betaproteobacteria</taxon>
        <taxon>Burkholderiales</taxon>
        <taxon>Burkholderiaceae</taxon>
        <taxon>Caballeronia</taxon>
    </lineage>
</organism>
<comment type="caution">
    <text evidence="3">The sequence shown here is derived from an EMBL/GenBank/DDBJ whole genome shotgun (WGS) entry which is preliminary data.</text>
</comment>
<protein>
    <submittedName>
        <fullName evidence="3">Antirestriction protein-like protein</fullName>
    </submittedName>
</protein>
<dbReference type="OrthoDB" id="784829at2"/>
<gene>
    <name evidence="3" type="ORF">AWB65_05436</name>
</gene>
<name>A0A158IUE7_9BURK</name>
<sequence>MKGEPKSDVYTRVTDKIIADLEHGVRPWAKPWETDNATTRITLPVRANGILYRGINVLLLWGEALAKGYRSNRWMTFKQALELGASVRKGEHGSLVVYANTVTKIDENDDGEVTELDIAFMKGYTVFNVEQIDNLPEGHRVEPATEHQPNAVPLQLIEFAETFFGKTRATVCHGGNRAFYAPGLDIVQLPPAEAFDTAESYESVKAHEITHWTSHYTRLNRQLGKRFGDEAYAAEELIAEMGAAFLCAQLGIAPETRADHASYLDHWLKVLKADKKAIFTAAGHAQRACDYLFSLQAETPSEVAA</sequence>
<dbReference type="Proteomes" id="UP000054977">
    <property type="component" value="Unassembled WGS sequence"/>
</dbReference>
<feature type="domain" description="N-terminal" evidence="1">
    <location>
        <begin position="8"/>
        <end position="127"/>
    </location>
</feature>
<reference evidence="3" key="1">
    <citation type="submission" date="2016-01" db="EMBL/GenBank/DDBJ databases">
        <authorList>
            <person name="Peeters C."/>
        </authorList>
    </citation>
    <scope>NUCLEOTIDE SEQUENCE [LARGE SCALE GENOMIC DNA]</scope>
    <source>
        <strain evidence="3">LMG 22934</strain>
    </source>
</reference>
<dbReference type="GO" id="GO:0003697">
    <property type="term" value="F:single-stranded DNA binding"/>
    <property type="evidence" value="ECO:0007669"/>
    <property type="project" value="InterPro"/>
</dbReference>
<evidence type="ECO:0000313" key="3">
    <source>
        <dbReference type="EMBL" id="SAL60274.1"/>
    </source>
</evidence>